<accession>A0A2T4UCC4</accession>
<proteinExistence type="predicted"/>
<keyword evidence="2" id="KW-1185">Reference proteome</keyword>
<organism evidence="1 2">
    <name type="scientific">Paraconexibacter algicola</name>
    <dbReference type="NCBI Taxonomy" id="2133960"/>
    <lineage>
        <taxon>Bacteria</taxon>
        <taxon>Bacillati</taxon>
        <taxon>Actinomycetota</taxon>
        <taxon>Thermoleophilia</taxon>
        <taxon>Solirubrobacterales</taxon>
        <taxon>Paraconexibacteraceae</taxon>
        <taxon>Paraconexibacter</taxon>
    </lineage>
</organism>
<dbReference type="OrthoDB" id="4247493at2"/>
<gene>
    <name evidence="1" type="ORF">C7Y72_19985</name>
</gene>
<dbReference type="RefSeq" id="WP_107570964.1">
    <property type="nucleotide sequence ID" value="NZ_PYYB01000004.1"/>
</dbReference>
<dbReference type="EMBL" id="PYYB01000004">
    <property type="protein sequence ID" value="PTL54864.1"/>
    <property type="molecule type" value="Genomic_DNA"/>
</dbReference>
<reference evidence="1 2" key="1">
    <citation type="submission" date="2018-03" db="EMBL/GenBank/DDBJ databases">
        <title>Aquarubrobacter algicola gen. nov., sp. nov., a novel actinobacterium isolated from shallow eutrophic lake during the end of cyanobacterial harmful algal blooms.</title>
        <authorList>
            <person name="Chun S.J."/>
        </authorList>
    </citation>
    <scope>NUCLEOTIDE SEQUENCE [LARGE SCALE GENOMIC DNA]</scope>
    <source>
        <strain evidence="1 2">Seoho-28</strain>
    </source>
</reference>
<dbReference type="Proteomes" id="UP000240739">
    <property type="component" value="Unassembled WGS sequence"/>
</dbReference>
<evidence type="ECO:0000313" key="1">
    <source>
        <dbReference type="EMBL" id="PTL54864.1"/>
    </source>
</evidence>
<sequence length="144" mass="15862">MGRGHGLSEDELVRCTTALLTTLAVGLVPVSVASAEEVQIGQKVKGPGKTCAGNVAENDNVKVCFRRDGEYLYVQDKAADGRSAYGQLADRDRHCRNPYGKGTWVRCDYSYREGSTVAFRGYTRDNEGSINIMRNETRYTSELA</sequence>
<name>A0A2T4UCC4_9ACTN</name>
<dbReference type="AlphaFoldDB" id="A0A2T4UCC4"/>
<protein>
    <submittedName>
        <fullName evidence="1">Uncharacterized protein</fullName>
    </submittedName>
</protein>
<comment type="caution">
    <text evidence="1">The sequence shown here is derived from an EMBL/GenBank/DDBJ whole genome shotgun (WGS) entry which is preliminary data.</text>
</comment>
<evidence type="ECO:0000313" key="2">
    <source>
        <dbReference type="Proteomes" id="UP000240739"/>
    </source>
</evidence>